<keyword evidence="3 5" id="KW-1133">Transmembrane helix</keyword>
<name>A0A9D2KBP4_9BACT</name>
<accession>A0A9D2KBP4</accession>
<dbReference type="Pfam" id="PF02674">
    <property type="entry name" value="Colicin_V"/>
    <property type="match status" value="1"/>
</dbReference>
<reference evidence="6" key="1">
    <citation type="journal article" date="2021" name="PeerJ">
        <title>Extensive microbial diversity within the chicken gut microbiome revealed by metagenomics and culture.</title>
        <authorList>
            <person name="Gilroy R."/>
            <person name="Ravi A."/>
            <person name="Getino M."/>
            <person name="Pursley I."/>
            <person name="Horton D.L."/>
            <person name="Alikhan N.F."/>
            <person name="Baker D."/>
            <person name="Gharbi K."/>
            <person name="Hall N."/>
            <person name="Watson M."/>
            <person name="Adriaenssens E.M."/>
            <person name="Foster-Nyarko E."/>
            <person name="Jarju S."/>
            <person name="Secka A."/>
            <person name="Antonio M."/>
            <person name="Oren A."/>
            <person name="Chaudhuri R.R."/>
            <person name="La Ragione R."/>
            <person name="Hildebrand F."/>
            <person name="Pallen M.J."/>
        </authorList>
    </citation>
    <scope>NUCLEOTIDE SEQUENCE</scope>
    <source>
        <strain evidence="6">Gambia16-554</strain>
    </source>
</reference>
<proteinExistence type="predicted"/>
<protein>
    <submittedName>
        <fullName evidence="6">CvpA family protein</fullName>
    </submittedName>
</protein>
<dbReference type="PANTHER" id="PTHR37306:SF1">
    <property type="entry name" value="COLICIN V PRODUCTION PROTEIN"/>
    <property type="match status" value="1"/>
</dbReference>
<comment type="caution">
    <text evidence="6">The sequence shown here is derived from an EMBL/GenBank/DDBJ whole genome shotgun (WGS) entry which is preliminary data.</text>
</comment>
<dbReference type="PANTHER" id="PTHR37306">
    <property type="entry name" value="COLICIN V PRODUCTION PROTEIN"/>
    <property type="match status" value="1"/>
</dbReference>
<evidence type="ECO:0000256" key="5">
    <source>
        <dbReference type="SAM" id="Phobius"/>
    </source>
</evidence>
<feature type="transmembrane region" description="Helical" evidence="5">
    <location>
        <begin position="98"/>
        <end position="122"/>
    </location>
</feature>
<sequence length="164" mass="17958">MTVIDIIILILLALAIFKGLKDGLVRQVGGIAGLFLGIFLAGRFSALVASWLNQWINVPENIVKIISFVLIIIAVCICMSLLGRLLEKIIKITTLGWVNRILGMLLSITTTVLLIGVLLSLIDYVNSTWFTLIPSDQLNASKSVQIITSISDAAFPYIKQLFSL</sequence>
<evidence type="ECO:0000313" key="6">
    <source>
        <dbReference type="EMBL" id="HIZ86512.1"/>
    </source>
</evidence>
<evidence type="ECO:0000256" key="4">
    <source>
        <dbReference type="ARBA" id="ARBA00023136"/>
    </source>
</evidence>
<dbReference type="GO" id="GO:0016020">
    <property type="term" value="C:membrane"/>
    <property type="evidence" value="ECO:0007669"/>
    <property type="project" value="UniProtKB-SubCell"/>
</dbReference>
<feature type="transmembrane region" description="Helical" evidence="5">
    <location>
        <begin position="6"/>
        <end position="24"/>
    </location>
</feature>
<feature type="transmembrane region" description="Helical" evidence="5">
    <location>
        <begin position="31"/>
        <end position="53"/>
    </location>
</feature>
<keyword evidence="2 5" id="KW-0812">Transmembrane</keyword>
<dbReference type="AlphaFoldDB" id="A0A9D2KBP4"/>
<evidence type="ECO:0000256" key="3">
    <source>
        <dbReference type="ARBA" id="ARBA00022989"/>
    </source>
</evidence>
<dbReference type="GO" id="GO:0009403">
    <property type="term" value="P:toxin biosynthetic process"/>
    <property type="evidence" value="ECO:0007669"/>
    <property type="project" value="InterPro"/>
</dbReference>
<organism evidence="6 7">
    <name type="scientific">Candidatus Coprenecus stercoravium</name>
    <dbReference type="NCBI Taxonomy" id="2840735"/>
    <lineage>
        <taxon>Bacteria</taxon>
        <taxon>Pseudomonadati</taxon>
        <taxon>Bacteroidota</taxon>
        <taxon>Bacteroidia</taxon>
        <taxon>Bacteroidales</taxon>
        <taxon>Rikenellaceae</taxon>
        <taxon>Rikenellaceae incertae sedis</taxon>
        <taxon>Candidatus Coprenecus</taxon>
    </lineage>
</organism>
<evidence type="ECO:0000256" key="2">
    <source>
        <dbReference type="ARBA" id="ARBA00022692"/>
    </source>
</evidence>
<dbReference type="EMBL" id="DXAW01000147">
    <property type="protein sequence ID" value="HIZ86512.1"/>
    <property type="molecule type" value="Genomic_DNA"/>
</dbReference>
<evidence type="ECO:0000256" key="1">
    <source>
        <dbReference type="ARBA" id="ARBA00004141"/>
    </source>
</evidence>
<dbReference type="Proteomes" id="UP000824115">
    <property type="component" value="Unassembled WGS sequence"/>
</dbReference>
<dbReference type="InterPro" id="IPR003825">
    <property type="entry name" value="Colicin-V_CvpA"/>
</dbReference>
<gene>
    <name evidence="6" type="ORF">IAC04_08475</name>
</gene>
<reference evidence="6" key="2">
    <citation type="submission" date="2021-04" db="EMBL/GenBank/DDBJ databases">
        <authorList>
            <person name="Gilroy R."/>
        </authorList>
    </citation>
    <scope>NUCLEOTIDE SEQUENCE</scope>
    <source>
        <strain evidence="6">Gambia16-554</strain>
    </source>
</reference>
<feature type="transmembrane region" description="Helical" evidence="5">
    <location>
        <begin position="65"/>
        <end position="86"/>
    </location>
</feature>
<keyword evidence="4 5" id="KW-0472">Membrane</keyword>
<evidence type="ECO:0000313" key="7">
    <source>
        <dbReference type="Proteomes" id="UP000824115"/>
    </source>
</evidence>
<comment type="subcellular location">
    <subcellularLocation>
        <location evidence="1">Membrane</location>
        <topology evidence="1">Multi-pass membrane protein</topology>
    </subcellularLocation>
</comment>